<evidence type="ECO:0000313" key="8">
    <source>
        <dbReference type="Proteomes" id="UP000189670"/>
    </source>
</evidence>
<evidence type="ECO:0000259" key="6">
    <source>
        <dbReference type="Pfam" id="PF11794"/>
    </source>
</evidence>
<evidence type="ECO:0000256" key="1">
    <source>
        <dbReference type="ARBA" id="ARBA00022630"/>
    </source>
</evidence>
<reference evidence="8" key="1">
    <citation type="submission" date="2012-11" db="EMBL/GenBank/DDBJ databases">
        <authorList>
            <person name="Lucero-Rivera Y.E."/>
            <person name="Tovar-Ramirez D."/>
        </authorList>
    </citation>
    <scope>NUCLEOTIDE SEQUENCE [LARGE SCALE GENOMIC DNA]</scope>
    <source>
        <strain evidence="8">Araruama</strain>
    </source>
</reference>
<evidence type="ECO:0000256" key="3">
    <source>
        <dbReference type="ARBA" id="ARBA00023002"/>
    </source>
</evidence>
<dbReference type="Pfam" id="PF11794">
    <property type="entry name" value="HpaB_N"/>
    <property type="match status" value="1"/>
</dbReference>
<dbReference type="InterPro" id="IPR024674">
    <property type="entry name" value="HpaB/PvcC/4-BUDH_N"/>
</dbReference>
<accession>A0A1V1NYK3</accession>
<feature type="binding site" evidence="4">
    <location>
        <position position="189"/>
    </location>
    <ligand>
        <name>FAD</name>
        <dbReference type="ChEBI" id="CHEBI:57692"/>
    </ligand>
</feature>
<dbReference type="PANTHER" id="PTHR36117:SF3">
    <property type="entry name" value="4-HYDROXYPHENYLACETATE 3-MONOOXYGENASE-RELATED"/>
    <property type="match status" value="1"/>
</dbReference>
<keyword evidence="3" id="KW-0560">Oxidoreductase</keyword>
<organism evidence="7 8">
    <name type="scientific">Candidatus Magnetoglobus multicellularis str. Araruama</name>
    <dbReference type="NCBI Taxonomy" id="890399"/>
    <lineage>
        <taxon>Bacteria</taxon>
        <taxon>Pseudomonadati</taxon>
        <taxon>Thermodesulfobacteriota</taxon>
        <taxon>Desulfobacteria</taxon>
        <taxon>Desulfobacterales</taxon>
        <taxon>Desulfobacteraceae</taxon>
        <taxon>Candidatus Magnetoglobus</taxon>
    </lineage>
</organism>
<dbReference type="Gene3D" id="2.40.110.10">
    <property type="entry name" value="Butyryl-CoA Dehydrogenase, subunit A, domain 2"/>
    <property type="match status" value="1"/>
</dbReference>
<feature type="domain" description="HpaB/PvcC/4-BUDH N-terminal" evidence="6">
    <location>
        <begin position="5"/>
        <end position="269"/>
    </location>
</feature>
<sequence length="484" mass="54723">MPLRTDTQYKQGLKDDRNVYILGNKVNDVTQDPFIKVGVETAAFDFILGHDPAYKDISVMSSPFDQSEISSYFDVPDYPDAVEKRFNLVKTASHYTDAALPFVKDVGTDIMNGLLAVSQLMGNKTYVDRINDYRWYCAKNDLSIAGAVTDVKGDRSKSPSEQDSPDYYLRVIDETDSEIIVSGAKAHITASPYVDEIIVIPTRNMTEAESDYAIAFAIPANTKGITHVCRPNFRYEDRYHFPTPRPKRGHLEALVIFDNVRVPKSRVFMLREWQFSQAIAYAFSAFHRFTAVTYKIPILEHMTGLGMLVAEANGIEKASHVRERFIDMIRYTEITKSLAKAAIASPENFYNSGYFVANRLQSNMAKLYFASNFHEFIRCIQDLAGGLLVTQPTYKDWQHEALNPYFQKYLGGAGAYSAENRMKLMSYLHHVAASDFAGWHEVCTIHAEGSFAAQKMMLYAEAPMDMYKEQARKIVGLPSDNTSL</sequence>
<gene>
    <name evidence="7" type="ORF">OMM_05040</name>
</gene>
<dbReference type="InterPro" id="IPR024719">
    <property type="entry name" value="HpaB/PvcC/4-BUDH_C"/>
</dbReference>
<proteinExistence type="predicted"/>
<dbReference type="PIRSF" id="PIRSF000331">
    <property type="entry name" value="HpaA_HpaB"/>
    <property type="match status" value="1"/>
</dbReference>
<dbReference type="PANTHER" id="PTHR36117">
    <property type="entry name" value="4-HYDROXYPHENYLACETATE 3-MONOOXYGENASE-RELATED"/>
    <property type="match status" value="1"/>
</dbReference>
<dbReference type="InterPro" id="IPR036250">
    <property type="entry name" value="AcylCo_DH-like_C"/>
</dbReference>
<evidence type="ECO:0000256" key="2">
    <source>
        <dbReference type="ARBA" id="ARBA00022827"/>
    </source>
</evidence>
<dbReference type="AlphaFoldDB" id="A0A1V1NYK3"/>
<dbReference type="Gene3D" id="1.20.140.10">
    <property type="entry name" value="Butyryl-CoA Dehydrogenase, subunit A, domain 3"/>
    <property type="match status" value="1"/>
</dbReference>
<dbReference type="SUPFAM" id="SSF47203">
    <property type="entry name" value="Acyl-CoA dehydrogenase C-terminal domain-like"/>
    <property type="match status" value="1"/>
</dbReference>
<keyword evidence="1" id="KW-0285">Flavoprotein</keyword>
<dbReference type="InterPro" id="IPR046373">
    <property type="entry name" value="Acyl-CoA_Oxase/DH_mid-dom_sf"/>
</dbReference>
<protein>
    <submittedName>
        <fullName evidence="7">Vinylacetyl-CoA Delta-isomerase</fullName>
    </submittedName>
</protein>
<evidence type="ECO:0000259" key="5">
    <source>
        <dbReference type="Pfam" id="PF03241"/>
    </source>
</evidence>
<comment type="caution">
    <text evidence="7">The sequence shown here is derived from an EMBL/GenBank/DDBJ whole genome shotgun (WGS) entry which is preliminary data.</text>
</comment>
<dbReference type="Proteomes" id="UP000189670">
    <property type="component" value="Unassembled WGS sequence"/>
</dbReference>
<dbReference type="GO" id="GO:0016627">
    <property type="term" value="F:oxidoreductase activity, acting on the CH-CH group of donors"/>
    <property type="evidence" value="ECO:0007669"/>
    <property type="project" value="InterPro"/>
</dbReference>
<dbReference type="Pfam" id="PF03241">
    <property type="entry name" value="HpaB"/>
    <property type="match status" value="1"/>
</dbReference>
<keyword evidence="7" id="KW-0413">Isomerase</keyword>
<name>A0A1V1NYK3_9BACT</name>
<feature type="domain" description="HpaB/PvcC/4-BUDH C-terminal" evidence="5">
    <location>
        <begin position="278"/>
        <end position="475"/>
    </location>
</feature>
<dbReference type="InterPro" id="IPR009100">
    <property type="entry name" value="AcylCoA_DH/oxidase_NM_dom_sf"/>
</dbReference>
<evidence type="ECO:0000313" key="7">
    <source>
        <dbReference type="EMBL" id="ETR67631.1"/>
    </source>
</evidence>
<evidence type="ECO:0000256" key="4">
    <source>
        <dbReference type="PIRSR" id="PIRSR000331-2"/>
    </source>
</evidence>
<dbReference type="GO" id="GO:0016853">
    <property type="term" value="F:isomerase activity"/>
    <property type="evidence" value="ECO:0007669"/>
    <property type="project" value="UniProtKB-KW"/>
</dbReference>
<dbReference type="Gene3D" id="1.10.3140.10">
    <property type="entry name" value="4-hydroxybutyryl-coa dehydratase, domain 1"/>
    <property type="match status" value="1"/>
</dbReference>
<keyword evidence="2 4" id="KW-0274">FAD</keyword>
<dbReference type="SUPFAM" id="SSF56645">
    <property type="entry name" value="Acyl-CoA dehydrogenase NM domain-like"/>
    <property type="match status" value="1"/>
</dbReference>
<dbReference type="EMBL" id="ATBP01001287">
    <property type="protein sequence ID" value="ETR67631.1"/>
    <property type="molecule type" value="Genomic_DNA"/>
</dbReference>
<dbReference type="InterPro" id="IPR004925">
    <property type="entry name" value="HpaB/PvcC/4-BUDH"/>
</dbReference>